<dbReference type="Gene3D" id="3.90.1200.10">
    <property type="match status" value="1"/>
</dbReference>
<evidence type="ECO:0000256" key="2">
    <source>
        <dbReference type="ARBA" id="ARBA00006219"/>
    </source>
</evidence>
<evidence type="ECO:0000256" key="15">
    <source>
        <dbReference type="SAM" id="MobiDB-lite"/>
    </source>
</evidence>
<dbReference type="EC" id="2.7.1.175" evidence="4"/>
<keyword evidence="18" id="KW-1185">Reference proteome</keyword>
<keyword evidence="9" id="KW-0418">Kinase</keyword>
<evidence type="ECO:0000256" key="7">
    <source>
        <dbReference type="ARBA" id="ARBA00022679"/>
    </source>
</evidence>
<evidence type="ECO:0000256" key="11">
    <source>
        <dbReference type="ARBA" id="ARBA00023056"/>
    </source>
</evidence>
<protein>
    <recommendedName>
        <fullName evidence="5">Maltokinase</fullName>
        <ecNumber evidence="4">2.7.1.175</ecNumber>
    </recommendedName>
    <alternativeName>
        <fullName evidence="13">Maltose-1-phosphate synthase</fullName>
    </alternativeName>
</protein>
<evidence type="ECO:0000256" key="3">
    <source>
        <dbReference type="ARBA" id="ARBA00011245"/>
    </source>
</evidence>
<sequence>MPRLGGASRQAVSSRHGPRGSRGQDPPPLWSLCVRCACERRADRPAAGSGAWSLERLEGYGAGMTELTELVGVWMRRQRWYSTKSVEPRLRLLASFEVQPGVDAIAGVRILTHLFCDNAPRVPRVYQVPLVARARRDGDPAAFVGETGGCHLYDGPAEDAYVGALTALMSGAGRAGGGEASAQGRSMGSDVRVVSSRLLSGEQSNTSIVAELAGGGQALVKVFRVLQAGENPDISTLAALTREGSVYTPALFGWLTGSWPAPDGGRACGEFALVQDFVPGVEDGWELALRAAERGEDFAGQAFALGADTAELHRLLAVAFPTRPADRRDVAEALDGMFRCLAVTAAAVPAVEELRPGIAAVYEEAATAAIPTLQRIHGDLHLGQALRSPERGWQFIDFEGEPLRPLAERARLDATLRDIAGMLRSFDYVAGSLARREPPIDAAAWAVRAREAYLDGYASVAGEEFSAHRRLLGAFELDKAVYEIAYEARHRPAWAPIPLEAVERLLAARVP</sequence>
<evidence type="ECO:0000256" key="12">
    <source>
        <dbReference type="ARBA" id="ARBA00023277"/>
    </source>
</evidence>
<dbReference type="GO" id="GO:0016301">
    <property type="term" value="F:kinase activity"/>
    <property type="evidence" value="ECO:0007669"/>
    <property type="project" value="UniProtKB-KW"/>
</dbReference>
<evidence type="ECO:0000256" key="5">
    <source>
        <dbReference type="ARBA" id="ARBA00013882"/>
    </source>
</evidence>
<evidence type="ECO:0000313" key="17">
    <source>
        <dbReference type="EMBL" id="AAT89550.1"/>
    </source>
</evidence>
<evidence type="ECO:0000256" key="4">
    <source>
        <dbReference type="ARBA" id="ARBA00011962"/>
    </source>
</evidence>
<evidence type="ECO:0000256" key="6">
    <source>
        <dbReference type="ARBA" id="ARBA00022600"/>
    </source>
</evidence>
<proteinExistence type="inferred from homology"/>
<comment type="similarity">
    <text evidence="2">Belongs to the aminoglycoside phosphotransferase family.</text>
</comment>
<evidence type="ECO:0000256" key="1">
    <source>
        <dbReference type="ARBA" id="ARBA00004964"/>
    </source>
</evidence>
<evidence type="ECO:0000256" key="8">
    <source>
        <dbReference type="ARBA" id="ARBA00022741"/>
    </source>
</evidence>
<dbReference type="eggNOG" id="COG3281">
    <property type="taxonomic scope" value="Bacteria"/>
</dbReference>
<accession>Q6ADJ6</accession>
<evidence type="ECO:0000313" key="18">
    <source>
        <dbReference type="Proteomes" id="UP000001306"/>
    </source>
</evidence>
<evidence type="ECO:0000256" key="13">
    <source>
        <dbReference type="ARBA" id="ARBA00031251"/>
    </source>
</evidence>
<keyword evidence="6" id="KW-0321">Glycogen metabolism</keyword>
<dbReference type="InterPro" id="IPR040999">
    <property type="entry name" value="Mak_N_cap"/>
</dbReference>
<dbReference type="SUPFAM" id="SSF56112">
    <property type="entry name" value="Protein kinase-like (PK-like)"/>
    <property type="match status" value="1"/>
</dbReference>
<comment type="pathway">
    <text evidence="1">Glycan biosynthesis; glycogen biosynthesis.</text>
</comment>
<evidence type="ECO:0000256" key="9">
    <source>
        <dbReference type="ARBA" id="ARBA00022777"/>
    </source>
</evidence>
<dbReference type="EMBL" id="AE016822">
    <property type="protein sequence ID" value="AAT89550.1"/>
    <property type="molecule type" value="Genomic_DNA"/>
</dbReference>
<keyword evidence="12" id="KW-0119">Carbohydrate metabolism</keyword>
<dbReference type="KEGG" id="lxx:Lxx18080"/>
<dbReference type="AlphaFoldDB" id="Q6ADJ6"/>
<name>Q6ADJ6_LEIXX</name>
<dbReference type="InterPro" id="IPR011009">
    <property type="entry name" value="Kinase-like_dom_sf"/>
</dbReference>
<reference evidence="17 18" key="1">
    <citation type="journal article" date="2004" name="Mol. Plant Microbe Interact.">
        <title>The genome sequence of the Gram-positive sugarcane pathogen Leifsonia xyli subsp. xyli.</title>
        <authorList>
            <person name="Monteiro-Vitorello C.B."/>
            <person name="Camargo L.E.A."/>
            <person name="Van Sluys M.A."/>
            <person name="Kitajima J.P."/>
            <person name="Truffi D."/>
            <person name="do Amaral A.M."/>
            <person name="Harakava R."/>
            <person name="de Oliveira J.C.F."/>
            <person name="Wood D."/>
            <person name="de Oliveira M.C."/>
            <person name="Miyaki C.Y."/>
            <person name="Takita M.A."/>
            <person name="da Silva A.C.R."/>
            <person name="Furlan L.R."/>
            <person name="Carraro D.M."/>
            <person name="Camarotte G."/>
            <person name="Almeida N.F. Jr."/>
            <person name="Carrer H."/>
            <person name="Coutinho L.L."/>
            <person name="El-Dorry H.A."/>
            <person name="Ferro M.I.T."/>
            <person name="Gagliardi P.R."/>
            <person name="Giglioti E."/>
            <person name="Goldman M.H.S."/>
            <person name="Goldman G.H."/>
            <person name="Kimura E.T."/>
            <person name="Ferro E.S."/>
            <person name="Kuramae E.E."/>
            <person name="Lemos E.G.M."/>
            <person name="Lemos M.V.F."/>
            <person name="Mauro S.M.Z."/>
            <person name="Machado M.A."/>
            <person name="Marino C.L."/>
            <person name="Menck C.F."/>
            <person name="Nunes L.R."/>
            <person name="Oliveira R.C."/>
            <person name="Pereira G.G."/>
            <person name="Siqueira W."/>
            <person name="de Souza A.A."/>
            <person name="Tsai S.M."/>
            <person name="Zanca A.S."/>
            <person name="Simpson A.J.G."/>
            <person name="Brumbley S.M."/>
            <person name="Setubal J.C."/>
        </authorList>
    </citation>
    <scope>NUCLEOTIDE SEQUENCE [LARGE SCALE GENOMIC DNA]</scope>
    <source>
        <strain evidence="17 18">CTCB07</strain>
    </source>
</reference>
<feature type="region of interest" description="Disordered" evidence="15">
    <location>
        <begin position="1"/>
        <end position="26"/>
    </location>
</feature>
<comment type="subunit">
    <text evidence="3">Monomer.</text>
</comment>
<organism evidence="17 18">
    <name type="scientific">Leifsonia xyli subsp. xyli (strain CTCB07)</name>
    <dbReference type="NCBI Taxonomy" id="281090"/>
    <lineage>
        <taxon>Bacteria</taxon>
        <taxon>Bacillati</taxon>
        <taxon>Actinomycetota</taxon>
        <taxon>Actinomycetes</taxon>
        <taxon>Micrococcales</taxon>
        <taxon>Microbacteriaceae</taxon>
        <taxon>Leifsonia</taxon>
    </lineage>
</organism>
<evidence type="ECO:0000256" key="10">
    <source>
        <dbReference type="ARBA" id="ARBA00022840"/>
    </source>
</evidence>
<feature type="domain" description="Maltokinase N-terminal cap" evidence="16">
    <location>
        <begin position="74"/>
        <end position="156"/>
    </location>
</feature>
<keyword evidence="8" id="KW-0547">Nucleotide-binding</keyword>
<dbReference type="HOGENOM" id="CLU_029675_0_0_11"/>
<evidence type="ECO:0000259" key="16">
    <source>
        <dbReference type="Pfam" id="PF18085"/>
    </source>
</evidence>
<dbReference type="Proteomes" id="UP000001306">
    <property type="component" value="Chromosome"/>
</dbReference>
<keyword evidence="7" id="KW-0808">Transferase</keyword>
<dbReference type="GO" id="GO:0005978">
    <property type="term" value="P:glycogen biosynthetic process"/>
    <property type="evidence" value="ECO:0007669"/>
    <property type="project" value="UniProtKB-UniPathway"/>
</dbReference>
<keyword evidence="11" id="KW-0320">Glycogen biosynthesis</keyword>
<dbReference type="STRING" id="281090.Lxx18080"/>
<gene>
    <name evidence="17" type="ordered locus">Lxx18080</name>
</gene>
<dbReference type="UniPathway" id="UPA00164"/>
<dbReference type="GO" id="GO:0005524">
    <property type="term" value="F:ATP binding"/>
    <property type="evidence" value="ECO:0007669"/>
    <property type="project" value="UniProtKB-KW"/>
</dbReference>
<comment type="catalytic activity">
    <reaction evidence="14">
        <text>D-maltose + ATP = alpha-maltose 1-phosphate + ADP + H(+)</text>
        <dbReference type="Rhea" id="RHEA:31915"/>
        <dbReference type="ChEBI" id="CHEBI:15378"/>
        <dbReference type="ChEBI" id="CHEBI:17306"/>
        <dbReference type="ChEBI" id="CHEBI:30616"/>
        <dbReference type="ChEBI" id="CHEBI:63576"/>
        <dbReference type="ChEBI" id="CHEBI:456216"/>
        <dbReference type="EC" id="2.7.1.175"/>
    </reaction>
</comment>
<evidence type="ECO:0000256" key="14">
    <source>
        <dbReference type="ARBA" id="ARBA00049067"/>
    </source>
</evidence>
<dbReference type="Pfam" id="PF18085">
    <property type="entry name" value="Mak_N_cap"/>
    <property type="match status" value="1"/>
</dbReference>
<keyword evidence="10" id="KW-0067">ATP-binding</keyword>